<reference evidence="17" key="2">
    <citation type="submission" date="2020-05" db="UniProtKB">
        <authorList>
            <consortium name="Ensembl"/>
        </authorList>
    </citation>
    <scope>IDENTIFICATION</scope>
</reference>
<evidence type="ECO:0000256" key="6">
    <source>
        <dbReference type="ARBA" id="ARBA00022729"/>
    </source>
</evidence>
<keyword evidence="10 14" id="KW-0472">Membrane</keyword>
<dbReference type="InterPro" id="IPR000483">
    <property type="entry name" value="Cys-rich_flank_reg_C"/>
</dbReference>
<evidence type="ECO:0000313" key="20">
    <source>
        <dbReference type="Xenbase" id="XB-GENE-29081939"/>
    </source>
</evidence>
<gene>
    <name evidence="17 19 20" type="primary">LOC100493904</name>
</gene>
<dbReference type="GO" id="GO:0045087">
    <property type="term" value="P:innate immune response"/>
    <property type="evidence" value="ECO:0007669"/>
    <property type="project" value="UniProtKB-KW"/>
</dbReference>
<feature type="region of interest" description="Disordered" evidence="13">
    <location>
        <begin position="1291"/>
        <end position="1323"/>
    </location>
</feature>
<dbReference type="GeneID" id="100493904"/>
<dbReference type="AGR" id="Xenbase:XB-GENE-29081939"/>
<evidence type="ECO:0000313" key="18">
    <source>
        <dbReference type="Proteomes" id="UP000008143"/>
    </source>
</evidence>
<dbReference type="GeneTree" id="ENSGT00940000171543"/>
<evidence type="ECO:0000256" key="10">
    <source>
        <dbReference type="ARBA" id="ARBA00023136"/>
    </source>
</evidence>
<keyword evidence="18" id="KW-1185">Reference proteome</keyword>
<evidence type="ECO:0000256" key="1">
    <source>
        <dbReference type="ARBA" id="ARBA00004167"/>
    </source>
</evidence>
<dbReference type="SMART" id="SM00369">
    <property type="entry name" value="LRR_TYP"/>
    <property type="match status" value="4"/>
</dbReference>
<feature type="transmembrane region" description="Helical" evidence="14">
    <location>
        <begin position="264"/>
        <end position="286"/>
    </location>
</feature>
<dbReference type="OrthoDB" id="1055097at2759"/>
<dbReference type="Proteomes" id="UP000008143">
    <property type="component" value="Chromosome 8"/>
</dbReference>
<dbReference type="RefSeq" id="XP_017945746.2">
    <property type="nucleotide sequence ID" value="XM_018090257.2"/>
</dbReference>
<dbReference type="GO" id="GO:0006954">
    <property type="term" value="P:inflammatory response"/>
    <property type="evidence" value="ECO:0007669"/>
    <property type="project" value="UniProtKB-KW"/>
</dbReference>
<feature type="region of interest" description="Disordered" evidence="13">
    <location>
        <begin position="702"/>
        <end position="742"/>
    </location>
</feature>
<keyword evidence="8" id="KW-0391">Immunity</keyword>
<evidence type="ECO:0000256" key="5">
    <source>
        <dbReference type="ARBA" id="ARBA00022692"/>
    </source>
</evidence>
<dbReference type="OMA" id="HTNCCDE"/>
<dbReference type="KEGG" id="xtr:100493904"/>
<evidence type="ECO:0000256" key="12">
    <source>
        <dbReference type="ARBA" id="ARBA00023198"/>
    </source>
</evidence>
<dbReference type="PROSITE" id="PS51450">
    <property type="entry name" value="LRR"/>
    <property type="match status" value="1"/>
</dbReference>
<evidence type="ECO:0000313" key="19">
    <source>
        <dbReference type="RefSeq" id="XP_017945746.2"/>
    </source>
</evidence>
<dbReference type="SUPFAM" id="SSF52058">
    <property type="entry name" value="L domain-like"/>
    <property type="match status" value="1"/>
</dbReference>
<evidence type="ECO:0000256" key="15">
    <source>
        <dbReference type="SAM" id="SignalP"/>
    </source>
</evidence>
<dbReference type="Bgee" id="ENSXETG00000037138">
    <property type="expression patterns" value="Expressed in mesonephros and 2 other cell types or tissues"/>
</dbReference>
<accession>A0A6I8SUB7</accession>
<protein>
    <submittedName>
        <fullName evidence="17">Uncharacterized LOC100493904</fullName>
    </submittedName>
    <submittedName>
        <fullName evidence="19">Uncharacterized protein LOC100493904</fullName>
    </submittedName>
</protein>
<feature type="signal peptide" evidence="15">
    <location>
        <begin position="1"/>
        <end position="20"/>
    </location>
</feature>
<keyword evidence="11" id="KW-0325">Glycoprotein</keyword>
<keyword evidence="4" id="KW-0433">Leucine-rich repeat</keyword>
<reference evidence="19" key="3">
    <citation type="submission" date="2025-04" db="UniProtKB">
        <authorList>
            <consortium name="RefSeq"/>
        </authorList>
    </citation>
    <scope>IDENTIFICATION</scope>
    <source>
        <strain evidence="19">Nigerian</strain>
        <tissue evidence="19">Liver and blood</tissue>
    </source>
</reference>
<evidence type="ECO:0000256" key="9">
    <source>
        <dbReference type="ARBA" id="ARBA00022989"/>
    </source>
</evidence>
<evidence type="ECO:0000259" key="16">
    <source>
        <dbReference type="SMART" id="SM00082"/>
    </source>
</evidence>
<feature type="domain" description="LRRCT" evidence="16">
    <location>
        <begin position="197"/>
        <end position="249"/>
    </location>
</feature>
<feature type="compositionally biased region" description="Low complexity" evidence="13">
    <location>
        <begin position="1066"/>
        <end position="1080"/>
    </location>
</feature>
<dbReference type="InterPro" id="IPR032675">
    <property type="entry name" value="LRR_dom_sf"/>
</dbReference>
<evidence type="ECO:0000256" key="11">
    <source>
        <dbReference type="ARBA" id="ARBA00023180"/>
    </source>
</evidence>
<evidence type="ECO:0000256" key="14">
    <source>
        <dbReference type="SAM" id="Phobius"/>
    </source>
</evidence>
<evidence type="ECO:0000256" key="2">
    <source>
        <dbReference type="ARBA" id="ARBA00009634"/>
    </source>
</evidence>
<feature type="chain" id="PRO_5044634401" evidence="15">
    <location>
        <begin position="21"/>
        <end position="1527"/>
    </location>
</feature>
<dbReference type="SMART" id="SM00082">
    <property type="entry name" value="LRRCT"/>
    <property type="match status" value="1"/>
</dbReference>
<dbReference type="PANTHER" id="PTHR24365:SF541">
    <property type="entry name" value="PROTEIN TOLL-RELATED"/>
    <property type="match status" value="1"/>
</dbReference>
<evidence type="ECO:0000256" key="7">
    <source>
        <dbReference type="ARBA" id="ARBA00022737"/>
    </source>
</evidence>
<reference evidence="17" key="1">
    <citation type="journal article" date="2010" name="Science">
        <title>The genome of the Western clawed frog Xenopus tropicalis.</title>
        <authorList>
            <person name="Hellsten U."/>
            <person name="Harland R.M."/>
            <person name="Gilchrist M.J."/>
            <person name="Hendrix D."/>
            <person name="Jurka J."/>
            <person name="Kapitonov V."/>
            <person name="Ovcharenko I."/>
            <person name="Putnam N.H."/>
            <person name="Shu S."/>
            <person name="Taher L."/>
            <person name="Blitz I.L."/>
            <person name="Blumberg B."/>
            <person name="Dichmann D.S."/>
            <person name="Dubchak I."/>
            <person name="Amaya E."/>
            <person name="Detter J.C."/>
            <person name="Fletcher R."/>
            <person name="Gerhard D.S."/>
            <person name="Goodstein D."/>
            <person name="Graves T."/>
            <person name="Grigoriev I.V."/>
            <person name="Grimwood J."/>
            <person name="Kawashima T."/>
            <person name="Lindquist E."/>
            <person name="Lucas S.M."/>
            <person name="Mead P.E."/>
            <person name="Mitros T."/>
            <person name="Ogino H."/>
            <person name="Ohta Y."/>
            <person name="Poliakov A.V."/>
            <person name="Pollet N."/>
            <person name="Robert J."/>
            <person name="Salamov A."/>
            <person name="Sater A.K."/>
            <person name="Schmutz J."/>
            <person name="Terry A."/>
            <person name="Vize P.D."/>
            <person name="Warren W.C."/>
            <person name="Wells D."/>
            <person name="Wills A."/>
            <person name="Wilson R.K."/>
            <person name="Zimmerman L.B."/>
            <person name="Zorn A.M."/>
            <person name="Grainger R."/>
            <person name="Grammer T."/>
            <person name="Khokha M.K."/>
            <person name="Richardson P.M."/>
            <person name="Rokhsar D.S."/>
        </authorList>
    </citation>
    <scope>NUCLEOTIDE SEQUENCE [LARGE SCALE GENOMIC DNA]</scope>
    <source>
        <strain evidence="17">Nigerian</strain>
    </source>
</reference>
<sequence length="1527" mass="168686">MRNLLLGLMTLCGAVSWASSAGECIHEETYVCLSIPKDADYPANITSLLFIKTAKEITASLFTNPNLKSVQRLNLPLNGIESVQPGAFRVFERLSSFALSGNFLKAVSPDWFYESVPLESLNVTNNSVEEIRPEMLATLSSLKILDFSANRIRKIGRGSFSGLAKLTALDLSNNRISFLSGDVLSPLQNASFKLGNNPWNCSCPLKDFAVFLQELRNSSRLKDPENVICRSPPPLNGTSIWNVPFTNCSSTNTEIPATTGAQPIIGTVLLVILGGVLLCLIVWVIVRVLANRWKNKVRNTDEQRPRTDCNLRQSSAEKTQSDLLVGPVISHSGLYCIRKESASSSECRRGKTLCLLSQHEDELAKVRGRSDLGPQLNTSRSLWGEGITRCLSSPSLFPAGSQLHHFKNPQVLNKHFAGHPCSMEMPTDISGLDTPRAETESSKNLCMKETRDQDAPSVDDMGFMDTGMVKYIETEHCQQEQTMTLTWKPYLNLTLTKKSKTWSTFHDLPSNNSPKSIGVTSGEPEVSTGGVHTNMLPQASHEDLRRRQFNGHYGSAPYQKDYLPKKEVVYIRRNGSMPKSQLENGIFSVVCMPSAENEDVFQPKIGTEEGNFKPSSKSSPLPLCHLGDVFTPNQNKPISYLSGYETDLGGKSSYSDLIKSKKKTFPLLHDQPARERFWKYHTNCCDEFTPCPTAARVLKQQKHVEAKSSDKEPALAPPSDEELLEEQIPQPSTYGENSLKLQPSLSPKKKCVTLPDLNIYQQAARAPQISELETARPDPETAEALADSSTQSFCLEPTSNESLHSEVTMGDTIPRGTSEGPIQKLYDLTENTNYNLGLETSKQNPIQTVTDNTVQLLSSEVPSERSFEDLQSESTAESTMKDLGSIATTENNICKVISECSVDTLHSEVMTCPKISPSEEIIGSSTVGLPIDSTAGSTPRAKLSKAATVPAALTLCSTSMLWSSTQGGQSEIMPSMDLCLKAMTRGSTVGSHPEAITVSSRHDLSSETTGFSPYGLCFKAMNFPSAYSSVTHSVTDILPSKTMDGPSFVGPHPEAGDSPSNQVVCSSTISSHDLSSSVESLELKADTEQSQSKQDTDTEPLGQIENLELDTKITPPVDNNEDLALKTDSNLKLSRVAFSDSSITTNRRCSHNISSSDSIQEVFRWDGNTDYSQRPESEITDAQNCFGKSSVPNRGENINIYEADVLDCHRVESLPEFKTAKLNDDLLKPNHEQTDKNMEDDQKNMDICSSEHSLSLLDVQPEDRIDMEQTTYKSHIRKDTFNTRKACKSNVVGLNNSPSQDPVMLPMKNDQRQRRNPKTSKKRKLCDNITPTNCEEVKDVKSALSFRPSKRAYHTVFPISMNTSVVEGPIEEGHKVSLKATPPSSELTVPHILCPEYLRLNLPEELKNKMISTREYLSHLYARRPKKRPDGFFEGATMEEHGTNDFSLLSNLNFCKVSGNVKKEVLEHEDTCNKPETEPILVSVEPDLVYVPPTNEELRADSELAVLNVLCKLKKSLDLPLDEEAVP</sequence>
<dbReference type="InterPro" id="IPR003591">
    <property type="entry name" value="Leu-rich_rpt_typical-subtyp"/>
</dbReference>
<keyword evidence="3" id="KW-0399">Innate immunity</keyword>
<dbReference type="InterPro" id="IPR001611">
    <property type="entry name" value="Leu-rich_rpt"/>
</dbReference>
<dbReference type="GO" id="GO:0016020">
    <property type="term" value="C:membrane"/>
    <property type="evidence" value="ECO:0007669"/>
    <property type="project" value="UniProtKB-SubCell"/>
</dbReference>
<evidence type="ECO:0000313" key="17">
    <source>
        <dbReference type="Ensembl" id="ENSXETP00000098342"/>
    </source>
</evidence>
<keyword evidence="5 14" id="KW-0812">Transmembrane</keyword>
<dbReference type="Gene3D" id="3.80.10.10">
    <property type="entry name" value="Ribonuclease Inhibitor"/>
    <property type="match status" value="1"/>
</dbReference>
<evidence type="ECO:0000256" key="13">
    <source>
        <dbReference type="SAM" id="MobiDB-lite"/>
    </source>
</evidence>
<feature type="region of interest" description="Disordered" evidence="13">
    <location>
        <begin position="1043"/>
        <end position="1115"/>
    </location>
</feature>
<comment type="similarity">
    <text evidence="2">Belongs to the Toll-like receptor family.</text>
</comment>
<organism evidence="17">
    <name type="scientific">Xenopus tropicalis</name>
    <name type="common">Western clawed frog</name>
    <name type="synonym">Silurana tropicalis</name>
    <dbReference type="NCBI Taxonomy" id="8364"/>
    <lineage>
        <taxon>Eukaryota</taxon>
        <taxon>Metazoa</taxon>
        <taxon>Chordata</taxon>
        <taxon>Craniata</taxon>
        <taxon>Vertebrata</taxon>
        <taxon>Euteleostomi</taxon>
        <taxon>Amphibia</taxon>
        <taxon>Batrachia</taxon>
        <taxon>Anura</taxon>
        <taxon>Pipoidea</taxon>
        <taxon>Pipidae</taxon>
        <taxon>Xenopodinae</taxon>
        <taxon>Xenopus</taxon>
        <taxon>Silurana</taxon>
    </lineage>
</organism>
<dbReference type="Pfam" id="PF13855">
    <property type="entry name" value="LRR_8"/>
    <property type="match status" value="1"/>
</dbReference>
<evidence type="ECO:0000256" key="8">
    <source>
        <dbReference type="ARBA" id="ARBA00022859"/>
    </source>
</evidence>
<feature type="region of interest" description="Disordered" evidence="13">
    <location>
        <begin position="859"/>
        <end position="879"/>
    </location>
</feature>
<dbReference type="Xenbase" id="XB-GENE-29081939">
    <property type="gene designation" value="LOC100493904"/>
</dbReference>
<evidence type="ECO:0000256" key="4">
    <source>
        <dbReference type="ARBA" id="ARBA00022614"/>
    </source>
</evidence>
<feature type="compositionally biased region" description="Basic and acidic residues" evidence="13">
    <location>
        <begin position="702"/>
        <end position="713"/>
    </location>
</feature>
<keyword evidence="12" id="KW-0395">Inflammatory response</keyword>
<dbReference type="PANTHER" id="PTHR24365">
    <property type="entry name" value="TOLL-LIKE RECEPTOR"/>
    <property type="match status" value="1"/>
</dbReference>
<dbReference type="Ensembl" id="ENSXETT00000074635">
    <property type="protein sequence ID" value="ENSXETP00000098342"/>
    <property type="gene ID" value="ENSXETG00000037138"/>
</dbReference>
<keyword evidence="9 14" id="KW-1133">Transmembrane helix</keyword>
<evidence type="ECO:0000256" key="3">
    <source>
        <dbReference type="ARBA" id="ARBA00022588"/>
    </source>
</evidence>
<name>A0A6I8SUB7_XENTR</name>
<keyword evidence="6 15" id="KW-0732">Signal</keyword>
<proteinExistence type="inferred from homology"/>
<comment type="subcellular location">
    <subcellularLocation>
        <location evidence="1">Membrane</location>
        <topology evidence="1">Single-pass membrane protein</topology>
    </subcellularLocation>
</comment>
<feature type="compositionally biased region" description="Basic residues" evidence="13">
    <location>
        <begin position="1314"/>
        <end position="1323"/>
    </location>
</feature>
<keyword evidence="7" id="KW-0677">Repeat</keyword>